<keyword evidence="4 5" id="KW-0687">Ribonucleoprotein</keyword>
<keyword evidence="3 5" id="KW-0689">Ribosomal protein</keyword>
<keyword evidence="2 5" id="KW-0694">RNA-binding</keyword>
<dbReference type="InterPro" id="IPR001021">
    <property type="entry name" value="Ribosomal_bL25_long"/>
</dbReference>
<comment type="subunit">
    <text evidence="5">Part of the 50S ribosomal subunit; part of the 5S rRNA/L5/L18/L25 subcomplex. Contacts the 5S rRNA. Binds to the 5S rRNA independently of L5 and L18.</text>
</comment>
<evidence type="ECO:0000313" key="9">
    <source>
        <dbReference type="EMBL" id="RZF21537.1"/>
    </source>
</evidence>
<dbReference type="InterPro" id="IPR020056">
    <property type="entry name" value="Rbsml_bL25/Gln-tRNA_synth_N"/>
</dbReference>
<evidence type="ECO:0000256" key="3">
    <source>
        <dbReference type="ARBA" id="ARBA00022980"/>
    </source>
</evidence>
<dbReference type="SUPFAM" id="SSF50715">
    <property type="entry name" value="Ribosomal protein L25-like"/>
    <property type="match status" value="1"/>
</dbReference>
<protein>
    <recommendedName>
        <fullName evidence="5">Large ribosomal subunit protein bL25</fullName>
    </recommendedName>
    <alternativeName>
        <fullName evidence="5">General stress protein CTC</fullName>
    </alternativeName>
</protein>
<name>A0ABY0IFX3_9BACT</name>
<dbReference type="PANTHER" id="PTHR33284">
    <property type="entry name" value="RIBOSOMAL PROTEIN L25/GLN-TRNA SYNTHETASE, ANTI-CODON-BINDING DOMAIN-CONTAINING PROTEIN"/>
    <property type="match status" value="1"/>
</dbReference>
<organism evidence="9 10">
    <name type="scientific">Halobacteriovorax vibrionivorans</name>
    <dbReference type="NCBI Taxonomy" id="2152716"/>
    <lineage>
        <taxon>Bacteria</taxon>
        <taxon>Pseudomonadati</taxon>
        <taxon>Bdellovibrionota</taxon>
        <taxon>Bacteriovoracia</taxon>
        <taxon>Bacteriovoracales</taxon>
        <taxon>Halobacteriovoraceae</taxon>
        <taxon>Halobacteriovorax</taxon>
    </lineage>
</organism>
<comment type="caution">
    <text evidence="9">The sequence shown here is derived from an EMBL/GenBank/DDBJ whole genome shotgun (WGS) entry which is preliminary data.</text>
</comment>
<evidence type="ECO:0000256" key="1">
    <source>
        <dbReference type="ARBA" id="ARBA00022730"/>
    </source>
</evidence>
<dbReference type="CDD" id="cd00495">
    <property type="entry name" value="Ribosomal_L25_TL5_CTC"/>
    <property type="match status" value="1"/>
</dbReference>
<dbReference type="Gene3D" id="2.40.240.10">
    <property type="entry name" value="Ribosomal Protein L25, Chain P"/>
    <property type="match status" value="1"/>
</dbReference>
<evidence type="ECO:0000256" key="2">
    <source>
        <dbReference type="ARBA" id="ARBA00022884"/>
    </source>
</evidence>
<dbReference type="Proteomes" id="UP000443582">
    <property type="component" value="Unassembled WGS sequence"/>
</dbReference>
<sequence>MHLIYKSICVRLLLTNRNRSTKKRMVMSKMTNKLTQLKIEDRDLHTKTHELRDMGLIPGTMYGPNVENTPVRASELDLKKAISKTGEVYEVKSKKRTIFVKFEEIQRDPVSKELVHFSLVELPKGETNEVEVPIVAMGEPAGRKKGGVLVLMHDNITLSGTPKDMPAKVEIDVSGLDIAENLTVADMKLPKKVEAMMDMEEVIAICRPPAKEESTEEESSDEMMLES</sequence>
<dbReference type="EMBL" id="QDKL01000002">
    <property type="protein sequence ID" value="RZF21537.1"/>
    <property type="molecule type" value="Genomic_DNA"/>
</dbReference>
<evidence type="ECO:0000259" key="7">
    <source>
        <dbReference type="Pfam" id="PF01386"/>
    </source>
</evidence>
<keyword evidence="1 5" id="KW-0699">rRNA-binding</keyword>
<evidence type="ECO:0000256" key="4">
    <source>
        <dbReference type="ARBA" id="ARBA00023274"/>
    </source>
</evidence>
<feature type="compositionally biased region" description="Acidic residues" evidence="6">
    <location>
        <begin position="214"/>
        <end position="227"/>
    </location>
</feature>
<dbReference type="Pfam" id="PF14693">
    <property type="entry name" value="Ribosomal_TL5_C"/>
    <property type="match status" value="1"/>
</dbReference>
<evidence type="ECO:0000256" key="5">
    <source>
        <dbReference type="HAMAP-Rule" id="MF_01334"/>
    </source>
</evidence>
<keyword evidence="10" id="KW-1185">Reference proteome</keyword>
<reference evidence="10" key="1">
    <citation type="journal article" date="2019" name="Int. J. Syst. Evol. Microbiol.">
        <title>Halobacteriovorax valvorus sp. nov., a novel prokaryotic predator isolated from coastal seawater of China.</title>
        <authorList>
            <person name="Chen M.-X."/>
        </authorList>
    </citation>
    <scope>NUCLEOTIDE SEQUENCE [LARGE SCALE GENOMIC DNA]</scope>
    <source>
        <strain evidence="10">BL9</strain>
    </source>
</reference>
<dbReference type="InterPro" id="IPR029751">
    <property type="entry name" value="Ribosomal_L25_dom"/>
</dbReference>
<dbReference type="Gene3D" id="2.170.120.20">
    <property type="entry name" value="Ribosomal protein L25, beta domain"/>
    <property type="match status" value="1"/>
</dbReference>
<dbReference type="InterPro" id="IPR020930">
    <property type="entry name" value="Ribosomal_uL5_bac-type"/>
</dbReference>
<dbReference type="GO" id="GO:0005840">
    <property type="term" value="C:ribosome"/>
    <property type="evidence" value="ECO:0007669"/>
    <property type="project" value="UniProtKB-KW"/>
</dbReference>
<comment type="function">
    <text evidence="5">This is one of the proteins that binds to the 5S RNA in the ribosome where it forms part of the central protuberance.</text>
</comment>
<feature type="region of interest" description="Disordered" evidence="6">
    <location>
        <begin position="208"/>
        <end position="227"/>
    </location>
</feature>
<evidence type="ECO:0000256" key="6">
    <source>
        <dbReference type="SAM" id="MobiDB-lite"/>
    </source>
</evidence>
<dbReference type="Pfam" id="PF01386">
    <property type="entry name" value="Ribosomal_L25p"/>
    <property type="match status" value="1"/>
</dbReference>
<evidence type="ECO:0000259" key="8">
    <source>
        <dbReference type="Pfam" id="PF14693"/>
    </source>
</evidence>
<dbReference type="PANTHER" id="PTHR33284:SF1">
    <property type="entry name" value="RIBOSOMAL PROTEIN L25_GLN-TRNA SYNTHETASE, ANTI-CODON-BINDING DOMAIN-CONTAINING PROTEIN"/>
    <property type="match status" value="1"/>
</dbReference>
<feature type="domain" description="Large ribosomal subunit protein bL25 beta" evidence="8">
    <location>
        <begin position="129"/>
        <end position="209"/>
    </location>
</feature>
<dbReference type="HAMAP" id="MF_01334">
    <property type="entry name" value="Ribosomal_bL25_CTC"/>
    <property type="match status" value="1"/>
</dbReference>
<dbReference type="InterPro" id="IPR011035">
    <property type="entry name" value="Ribosomal_bL25/Gln-tRNA_synth"/>
</dbReference>
<accession>A0ABY0IFX3</accession>
<comment type="similarity">
    <text evidence="5">Belongs to the bacterial ribosomal protein bL25 family. CTC subfamily.</text>
</comment>
<dbReference type="InterPro" id="IPR020057">
    <property type="entry name" value="Ribosomal_bL25_b-dom"/>
</dbReference>
<dbReference type="NCBIfam" id="TIGR00731">
    <property type="entry name" value="bL25_bact_ctc"/>
    <property type="match status" value="1"/>
</dbReference>
<evidence type="ECO:0000313" key="10">
    <source>
        <dbReference type="Proteomes" id="UP000443582"/>
    </source>
</evidence>
<dbReference type="InterPro" id="IPR037121">
    <property type="entry name" value="Ribosomal_bL25_C"/>
</dbReference>
<gene>
    <name evidence="5" type="primary">rplY</name>
    <name evidence="5" type="synonym">ctc</name>
    <name evidence="9" type="ORF">DAY19_07565</name>
</gene>
<proteinExistence type="inferred from homology"/>
<feature type="domain" description="Large ribosomal subunit protein bL25 L25" evidence="7">
    <location>
        <begin position="37"/>
        <end position="118"/>
    </location>
</feature>